<evidence type="ECO:0000256" key="1">
    <source>
        <dbReference type="ARBA" id="ARBA00022837"/>
    </source>
</evidence>
<accession>A0AAD3CKP8</accession>
<dbReference type="Gene3D" id="1.10.238.10">
    <property type="entry name" value="EF-hand"/>
    <property type="match status" value="1"/>
</dbReference>
<dbReference type="InterPro" id="IPR002048">
    <property type="entry name" value="EF_hand_dom"/>
</dbReference>
<evidence type="ECO:0000313" key="5">
    <source>
        <dbReference type="EMBL" id="GFH47862.1"/>
    </source>
</evidence>
<dbReference type="PROSITE" id="PS00018">
    <property type="entry name" value="EF_HAND_1"/>
    <property type="match status" value="2"/>
</dbReference>
<feature type="domain" description="EF-hand" evidence="4">
    <location>
        <begin position="565"/>
        <end position="600"/>
    </location>
</feature>
<feature type="transmembrane region" description="Helical" evidence="3">
    <location>
        <begin position="214"/>
        <end position="233"/>
    </location>
</feature>
<dbReference type="GO" id="GO:0005509">
    <property type="term" value="F:calcium ion binding"/>
    <property type="evidence" value="ECO:0007669"/>
    <property type="project" value="InterPro"/>
</dbReference>
<feature type="region of interest" description="Disordered" evidence="2">
    <location>
        <begin position="45"/>
        <end position="91"/>
    </location>
</feature>
<gene>
    <name evidence="5" type="ORF">CTEN210_04338</name>
</gene>
<feature type="compositionally biased region" description="Polar residues" evidence="2">
    <location>
        <begin position="45"/>
        <end position="63"/>
    </location>
</feature>
<comment type="caution">
    <text evidence="5">The sequence shown here is derived from an EMBL/GenBank/DDBJ whole genome shotgun (WGS) entry which is preliminary data.</text>
</comment>
<dbReference type="InterPro" id="IPR011992">
    <property type="entry name" value="EF-hand-dom_pair"/>
</dbReference>
<protein>
    <recommendedName>
        <fullName evidence="4">EF-hand domain-containing protein</fullName>
    </recommendedName>
</protein>
<keyword evidence="3" id="KW-0812">Transmembrane</keyword>
<dbReference type="SUPFAM" id="SSF47473">
    <property type="entry name" value="EF-hand"/>
    <property type="match status" value="1"/>
</dbReference>
<name>A0AAD3CKP8_9STRA</name>
<dbReference type="AlphaFoldDB" id="A0AAD3CKP8"/>
<evidence type="ECO:0000259" key="4">
    <source>
        <dbReference type="PROSITE" id="PS50222"/>
    </source>
</evidence>
<proteinExistence type="predicted"/>
<dbReference type="Pfam" id="PF13202">
    <property type="entry name" value="EF-hand_5"/>
    <property type="match status" value="1"/>
</dbReference>
<keyword evidence="3" id="KW-1133">Transmembrane helix</keyword>
<feature type="transmembrane region" description="Helical" evidence="3">
    <location>
        <begin position="182"/>
        <end position="202"/>
    </location>
</feature>
<keyword evidence="3" id="KW-0472">Membrane</keyword>
<dbReference type="SMART" id="SM00054">
    <property type="entry name" value="EFh"/>
    <property type="match status" value="3"/>
</dbReference>
<dbReference type="PROSITE" id="PS50222">
    <property type="entry name" value="EF_HAND_2"/>
    <property type="match status" value="2"/>
</dbReference>
<evidence type="ECO:0000256" key="3">
    <source>
        <dbReference type="SAM" id="Phobius"/>
    </source>
</evidence>
<feature type="transmembrane region" description="Helical" evidence="3">
    <location>
        <begin position="438"/>
        <end position="459"/>
    </location>
</feature>
<feature type="transmembrane region" description="Helical" evidence="3">
    <location>
        <begin position="604"/>
        <end position="629"/>
    </location>
</feature>
<dbReference type="EMBL" id="BLLK01000023">
    <property type="protein sequence ID" value="GFH47862.1"/>
    <property type="molecule type" value="Genomic_DNA"/>
</dbReference>
<keyword evidence="6" id="KW-1185">Reference proteome</keyword>
<dbReference type="InterPro" id="IPR018247">
    <property type="entry name" value="EF_Hand_1_Ca_BS"/>
</dbReference>
<sequence>MLDNLIKVNLLQPVRQFIGAGQSTGQTNNKRQKVEEVQNLEIVFNQSNTKNSTNMTDNKQESFVDSPPSSPKLASVNESEQEASADKNMETIDLAVTPPGTRSFRTMASFYSSTEITAHDLQLKLLEKGHIIPVDVTLSHFAAADDDNSKTLAPQELSDYLDRVAGRRCGADMANFLCSDPYFWKGVWYTVAGALLTVGSFATLDKTTDKQVDLASSLLYACVSFYFVVTYPWNLFQNERNDEETMFELRESVDRHARQFAISNSKDRRGSLVDYKDAKDDLIEYVKSLVFQTDKKNDTLSAQQVDVDLRQKINGLQYAFDHMSDENKRVVKLNQSLLISNKNLMYQPDAYRLISYLAHEVFGDKTALTERDIELFILKEIKTSACSRFIKKIFQRLDAIGDHEISLEELHSFMHQINLEEKKKKSYSSTLQDAINAILTQIAEITWVMSVCFFVAYLIKSLKVILYMRDKTKLYIGAIDASAVSGWLKILGTMEFITYSVNHIQHEYDEQRRARAVLKHFLYTFYMKDVYNTYNSESSYLKKFHEDKLDKTSLRALFDESSIFLPGHLFDHIFHEIDDNHDGFIQKEELERYLDQKIHPKRDVFVMCLQNFGFWASTSLFLGSIFYLVSYYMDDYSTGKEITDQIGSVLHLFGGVTLVNKAYTHQLEFIHYAAHLRDVIGELKAESERV</sequence>
<keyword evidence="1" id="KW-0106">Calcium</keyword>
<reference evidence="5 6" key="1">
    <citation type="journal article" date="2021" name="Sci. Rep.">
        <title>The genome of the diatom Chaetoceros tenuissimus carries an ancient integrated fragment of an extant virus.</title>
        <authorList>
            <person name="Hongo Y."/>
            <person name="Kimura K."/>
            <person name="Takaki Y."/>
            <person name="Yoshida Y."/>
            <person name="Baba S."/>
            <person name="Kobayashi G."/>
            <person name="Nagasaki K."/>
            <person name="Hano T."/>
            <person name="Tomaru Y."/>
        </authorList>
    </citation>
    <scope>NUCLEOTIDE SEQUENCE [LARGE SCALE GENOMIC DNA]</scope>
    <source>
        <strain evidence="5 6">NIES-3715</strain>
    </source>
</reference>
<feature type="domain" description="EF-hand" evidence="4">
    <location>
        <begin position="385"/>
        <end position="420"/>
    </location>
</feature>
<evidence type="ECO:0000256" key="2">
    <source>
        <dbReference type="SAM" id="MobiDB-lite"/>
    </source>
</evidence>
<evidence type="ECO:0000313" key="6">
    <source>
        <dbReference type="Proteomes" id="UP001054902"/>
    </source>
</evidence>
<organism evidence="5 6">
    <name type="scientific">Chaetoceros tenuissimus</name>
    <dbReference type="NCBI Taxonomy" id="426638"/>
    <lineage>
        <taxon>Eukaryota</taxon>
        <taxon>Sar</taxon>
        <taxon>Stramenopiles</taxon>
        <taxon>Ochrophyta</taxon>
        <taxon>Bacillariophyta</taxon>
        <taxon>Coscinodiscophyceae</taxon>
        <taxon>Chaetocerotophycidae</taxon>
        <taxon>Chaetocerotales</taxon>
        <taxon>Chaetocerotaceae</taxon>
        <taxon>Chaetoceros</taxon>
    </lineage>
</organism>
<dbReference type="Proteomes" id="UP001054902">
    <property type="component" value="Unassembled WGS sequence"/>
</dbReference>